<sequence>MIDLRADEELKDSIMVAMSKLVGVPVDPNVSIKSTKQIYKLVSNKNGASTSCKRKQAEVSRQEDSNSNSFDALNSIKNDDDLGTNVAHGSSSNTPIVNKNHKLKRQVLDGKLMFVNDDGNPCVPTCNVDSDSEVKVVFDETANLMASTSLDVSFRRPPRGGVELQQFEHMKEKVERCILVDMMDRWFWDLEGLGEFTITSFKKMINDFMLPEVSSKTR</sequence>
<evidence type="ECO:0000313" key="2">
    <source>
        <dbReference type="EMBL" id="GEZ48177.1"/>
    </source>
</evidence>
<evidence type="ECO:0008006" key="3">
    <source>
        <dbReference type="Google" id="ProtNLM"/>
    </source>
</evidence>
<gene>
    <name evidence="2" type="ORF">Tci_520150</name>
</gene>
<reference evidence="2" key="1">
    <citation type="journal article" date="2019" name="Sci. Rep.">
        <title>Draft genome of Tanacetum cinerariifolium, the natural source of mosquito coil.</title>
        <authorList>
            <person name="Yamashiro T."/>
            <person name="Shiraishi A."/>
            <person name="Satake H."/>
            <person name="Nakayama K."/>
        </authorList>
    </citation>
    <scope>NUCLEOTIDE SEQUENCE</scope>
</reference>
<feature type="compositionally biased region" description="Polar residues" evidence="1">
    <location>
        <begin position="65"/>
        <end position="75"/>
    </location>
</feature>
<name>A0A699IDD1_TANCI</name>
<organism evidence="2">
    <name type="scientific">Tanacetum cinerariifolium</name>
    <name type="common">Dalmatian daisy</name>
    <name type="synonym">Chrysanthemum cinerariifolium</name>
    <dbReference type="NCBI Taxonomy" id="118510"/>
    <lineage>
        <taxon>Eukaryota</taxon>
        <taxon>Viridiplantae</taxon>
        <taxon>Streptophyta</taxon>
        <taxon>Embryophyta</taxon>
        <taxon>Tracheophyta</taxon>
        <taxon>Spermatophyta</taxon>
        <taxon>Magnoliopsida</taxon>
        <taxon>eudicotyledons</taxon>
        <taxon>Gunneridae</taxon>
        <taxon>Pentapetalae</taxon>
        <taxon>asterids</taxon>
        <taxon>campanulids</taxon>
        <taxon>Asterales</taxon>
        <taxon>Asteraceae</taxon>
        <taxon>Asteroideae</taxon>
        <taxon>Anthemideae</taxon>
        <taxon>Anthemidinae</taxon>
        <taxon>Tanacetum</taxon>
    </lineage>
</organism>
<accession>A0A699IDD1</accession>
<feature type="region of interest" description="Disordered" evidence="1">
    <location>
        <begin position="52"/>
        <end position="75"/>
    </location>
</feature>
<dbReference type="EMBL" id="BKCJ010284178">
    <property type="protein sequence ID" value="GEZ48177.1"/>
    <property type="molecule type" value="Genomic_DNA"/>
</dbReference>
<protein>
    <recommendedName>
        <fullName evidence="3">RNA-directed DNA polymerase, eukaryota</fullName>
    </recommendedName>
</protein>
<dbReference type="AlphaFoldDB" id="A0A699IDD1"/>
<proteinExistence type="predicted"/>
<evidence type="ECO:0000256" key="1">
    <source>
        <dbReference type="SAM" id="MobiDB-lite"/>
    </source>
</evidence>
<comment type="caution">
    <text evidence="2">The sequence shown here is derived from an EMBL/GenBank/DDBJ whole genome shotgun (WGS) entry which is preliminary data.</text>
</comment>
<feature type="compositionally biased region" description="Basic and acidic residues" evidence="1">
    <location>
        <begin position="55"/>
        <end position="64"/>
    </location>
</feature>